<dbReference type="OrthoDB" id="497927at2759"/>
<keyword evidence="2" id="KW-0808">Transferase</keyword>
<dbReference type="GO" id="GO:0016301">
    <property type="term" value="F:kinase activity"/>
    <property type="evidence" value="ECO:0007669"/>
    <property type="project" value="UniProtKB-KW"/>
</dbReference>
<keyword evidence="3" id="KW-1185">Reference proteome</keyword>
<evidence type="ECO:0000259" key="1">
    <source>
        <dbReference type="Pfam" id="PF00294"/>
    </source>
</evidence>
<gene>
    <name evidence="2" type="ORF">EJ05DRAFT_450412</name>
</gene>
<name>A0A6A6WF56_9PEZI</name>
<dbReference type="InterPro" id="IPR029056">
    <property type="entry name" value="Ribokinase-like"/>
</dbReference>
<dbReference type="AlphaFoldDB" id="A0A6A6WF56"/>
<dbReference type="InterPro" id="IPR011611">
    <property type="entry name" value="PfkB_dom"/>
</dbReference>
<accession>A0A6A6WF56</accession>
<dbReference type="SUPFAM" id="SSF53613">
    <property type="entry name" value="Ribokinase-like"/>
    <property type="match status" value="1"/>
</dbReference>
<keyword evidence="2" id="KW-0418">Kinase</keyword>
<protein>
    <submittedName>
        <fullName evidence="2">Ribokinase-like protein</fullName>
    </submittedName>
</protein>
<dbReference type="PANTHER" id="PTHR47098:SF2">
    <property type="entry name" value="PROTEIN MAK32"/>
    <property type="match status" value="1"/>
</dbReference>
<evidence type="ECO:0000313" key="3">
    <source>
        <dbReference type="Proteomes" id="UP000799437"/>
    </source>
</evidence>
<dbReference type="PANTHER" id="PTHR47098">
    <property type="entry name" value="PROTEIN MAK32"/>
    <property type="match status" value="1"/>
</dbReference>
<dbReference type="GeneID" id="54483423"/>
<feature type="domain" description="Carbohydrate kinase PfkB" evidence="1">
    <location>
        <begin position="179"/>
        <end position="324"/>
    </location>
</feature>
<evidence type="ECO:0000313" key="2">
    <source>
        <dbReference type="EMBL" id="KAF2760664.1"/>
    </source>
</evidence>
<reference evidence="2" key="1">
    <citation type="journal article" date="2020" name="Stud. Mycol.">
        <title>101 Dothideomycetes genomes: a test case for predicting lifestyles and emergence of pathogens.</title>
        <authorList>
            <person name="Haridas S."/>
            <person name="Albert R."/>
            <person name="Binder M."/>
            <person name="Bloem J."/>
            <person name="Labutti K."/>
            <person name="Salamov A."/>
            <person name="Andreopoulos B."/>
            <person name="Baker S."/>
            <person name="Barry K."/>
            <person name="Bills G."/>
            <person name="Bluhm B."/>
            <person name="Cannon C."/>
            <person name="Castanera R."/>
            <person name="Culley D."/>
            <person name="Daum C."/>
            <person name="Ezra D."/>
            <person name="Gonzalez J."/>
            <person name="Henrissat B."/>
            <person name="Kuo A."/>
            <person name="Liang C."/>
            <person name="Lipzen A."/>
            <person name="Lutzoni F."/>
            <person name="Magnuson J."/>
            <person name="Mondo S."/>
            <person name="Nolan M."/>
            <person name="Ohm R."/>
            <person name="Pangilinan J."/>
            <person name="Park H.-J."/>
            <person name="Ramirez L."/>
            <person name="Alfaro M."/>
            <person name="Sun H."/>
            <person name="Tritt A."/>
            <person name="Yoshinaga Y."/>
            <person name="Zwiers L.-H."/>
            <person name="Turgeon B."/>
            <person name="Goodwin S."/>
            <person name="Spatafora J."/>
            <person name="Crous P."/>
            <person name="Grigoriev I."/>
        </authorList>
    </citation>
    <scope>NUCLEOTIDE SEQUENCE</scope>
    <source>
        <strain evidence="2">CBS 121739</strain>
    </source>
</reference>
<dbReference type="RefSeq" id="XP_033603115.1">
    <property type="nucleotide sequence ID" value="XM_033742369.1"/>
</dbReference>
<dbReference type="Pfam" id="PF00294">
    <property type="entry name" value="PfkB"/>
    <property type="match status" value="1"/>
</dbReference>
<proteinExistence type="predicted"/>
<dbReference type="EMBL" id="ML996568">
    <property type="protein sequence ID" value="KAF2760664.1"/>
    <property type="molecule type" value="Genomic_DNA"/>
</dbReference>
<sequence length="359" mass="39602">MDDPMRNVPQTDVRIDFCTLGMFIIDEIHFPPPKPAATNIIGGAGAYSALGARLLSPPPLSNSVGWIIDCGSDFPSDLRKNIAQWCTTCLMRETPNRLTTRGWNGYGENEHRAFRYTTPKLRLDHESLDYNLLRSKSFHLICSPKRCVEMTKGIICRRNQMPHAQPGDPPLFIWEPVPDLCKPEELENCLEALHAVDIVSPNHSELGDFFGVCAIDGDDVSKSFVKQCADSWLASGIGRNGLGAVVVRAGKDGCYVATREKASWMPPYHRNADKVVDPTGGGNGFLGGLAIGLVRSQEEDWVSKVEDGACWGSVAASFAIEQIGMPTLESRDDGELWNGQSVFQRLSEYKEGLEQYVQP</sequence>
<dbReference type="Gene3D" id="3.40.1190.20">
    <property type="match status" value="1"/>
</dbReference>
<organism evidence="2 3">
    <name type="scientific">Pseudovirgaria hyperparasitica</name>
    <dbReference type="NCBI Taxonomy" id="470096"/>
    <lineage>
        <taxon>Eukaryota</taxon>
        <taxon>Fungi</taxon>
        <taxon>Dikarya</taxon>
        <taxon>Ascomycota</taxon>
        <taxon>Pezizomycotina</taxon>
        <taxon>Dothideomycetes</taxon>
        <taxon>Dothideomycetes incertae sedis</taxon>
        <taxon>Acrospermales</taxon>
        <taxon>Acrospermaceae</taxon>
        <taxon>Pseudovirgaria</taxon>
    </lineage>
</organism>
<dbReference type="Proteomes" id="UP000799437">
    <property type="component" value="Unassembled WGS sequence"/>
</dbReference>